<gene>
    <name evidence="2" type="ORF">GSTUM_00005570001</name>
</gene>
<sequence length="71" mass="8033">MRACCSPSPHFRFPLSSPTHLLLRASKGLCGDNRSPKVGQEKCPNMSGYYSYQRMGRHPRKFPNAGGRPRR</sequence>
<dbReference type="AlphaFoldDB" id="D5GBT4"/>
<organism evidence="2 3">
    <name type="scientific">Tuber melanosporum (strain Mel28)</name>
    <name type="common">Perigord black truffle</name>
    <dbReference type="NCBI Taxonomy" id="656061"/>
    <lineage>
        <taxon>Eukaryota</taxon>
        <taxon>Fungi</taxon>
        <taxon>Dikarya</taxon>
        <taxon>Ascomycota</taxon>
        <taxon>Pezizomycotina</taxon>
        <taxon>Pezizomycetes</taxon>
        <taxon>Pezizales</taxon>
        <taxon>Tuberaceae</taxon>
        <taxon>Tuber</taxon>
    </lineage>
</organism>
<dbReference type="EMBL" id="FN430097">
    <property type="protein sequence ID" value="CAZ81934.1"/>
    <property type="molecule type" value="Genomic_DNA"/>
</dbReference>
<keyword evidence="3" id="KW-1185">Reference proteome</keyword>
<dbReference type="GeneID" id="9182971"/>
<feature type="region of interest" description="Disordered" evidence="1">
    <location>
        <begin position="49"/>
        <end position="71"/>
    </location>
</feature>
<protein>
    <submittedName>
        <fullName evidence="2">(Perigord truffle) hypothetical protein</fullName>
    </submittedName>
</protein>
<dbReference type="RefSeq" id="XP_002837743.1">
    <property type="nucleotide sequence ID" value="XM_002837697.1"/>
</dbReference>
<dbReference type="InParanoid" id="D5GBT4"/>
<evidence type="ECO:0000313" key="2">
    <source>
        <dbReference type="EMBL" id="CAZ81934.1"/>
    </source>
</evidence>
<evidence type="ECO:0000256" key="1">
    <source>
        <dbReference type="SAM" id="MobiDB-lite"/>
    </source>
</evidence>
<name>D5GBT4_TUBMM</name>
<dbReference type="HOGENOM" id="CLU_2741884_0_0_1"/>
<dbReference type="KEGG" id="tml:GSTUM_00005570001"/>
<accession>D5GBT4</accession>
<reference evidence="2 3" key="1">
    <citation type="journal article" date="2010" name="Nature">
        <title>Perigord black truffle genome uncovers evolutionary origins and mechanisms of symbiosis.</title>
        <authorList>
            <person name="Martin F."/>
            <person name="Kohler A."/>
            <person name="Murat C."/>
            <person name="Balestrini R."/>
            <person name="Coutinho P.M."/>
            <person name="Jaillon O."/>
            <person name="Montanini B."/>
            <person name="Morin E."/>
            <person name="Noel B."/>
            <person name="Percudani R."/>
            <person name="Porcel B."/>
            <person name="Rubini A."/>
            <person name="Amicucci A."/>
            <person name="Amselem J."/>
            <person name="Anthouard V."/>
            <person name="Arcioni S."/>
            <person name="Artiguenave F."/>
            <person name="Aury J.M."/>
            <person name="Ballario P."/>
            <person name="Bolchi A."/>
            <person name="Brenna A."/>
            <person name="Brun A."/>
            <person name="Buee M."/>
            <person name="Cantarel B."/>
            <person name="Chevalier G."/>
            <person name="Couloux A."/>
            <person name="Da Silva C."/>
            <person name="Denoeud F."/>
            <person name="Duplessis S."/>
            <person name="Ghignone S."/>
            <person name="Hilselberger B."/>
            <person name="Iotti M."/>
            <person name="Marcais B."/>
            <person name="Mello A."/>
            <person name="Miranda M."/>
            <person name="Pacioni G."/>
            <person name="Quesneville H."/>
            <person name="Riccioni C."/>
            <person name="Ruotolo R."/>
            <person name="Splivallo R."/>
            <person name="Stocchi V."/>
            <person name="Tisserant E."/>
            <person name="Viscomi A.R."/>
            <person name="Zambonelli A."/>
            <person name="Zampieri E."/>
            <person name="Henrissat B."/>
            <person name="Lebrun M.H."/>
            <person name="Paolocci F."/>
            <person name="Bonfante P."/>
            <person name="Ottonello S."/>
            <person name="Wincker P."/>
        </authorList>
    </citation>
    <scope>NUCLEOTIDE SEQUENCE [LARGE SCALE GENOMIC DNA]</scope>
    <source>
        <strain evidence="2 3">Mel28</strain>
    </source>
</reference>
<evidence type="ECO:0000313" key="3">
    <source>
        <dbReference type="Proteomes" id="UP000006911"/>
    </source>
</evidence>
<dbReference type="Proteomes" id="UP000006911">
    <property type="component" value="Unassembled WGS sequence"/>
</dbReference>
<proteinExistence type="predicted"/>